<evidence type="ECO:0000313" key="6">
    <source>
        <dbReference type="Proteomes" id="UP000287168"/>
    </source>
</evidence>
<dbReference type="InterPro" id="IPR011711">
    <property type="entry name" value="GntR_C"/>
</dbReference>
<sequence length="226" mass="25655">MSPKVKDKDTGLTDVLEAIESRIIFGELKPGDELTEDGLIETTGAKRHVVRAALDQMIRSGLVTKQRGHSARVRRFTTIEVNELYHMRAVLHLEAVRIMPLPAVAADVLHLREILSDYEAAVEAGAAALQIHRLNDRFHRAIWALSRNSLLEEMIDALNIRSAAIRSHGITHAGWLSQARIEHREMIDVIERGDRDRLARLVVDHMHPTRRIWEDMHGMKGGDQQR</sequence>
<reference evidence="5 6" key="1">
    <citation type="journal article" date="2015" name="Int. J. Syst. Evol. Microbiol.">
        <title>Gemmobacter intermedius sp. nov., isolated from a white stork (Ciconia ciconia).</title>
        <authorList>
            <person name="Kampfer P."/>
            <person name="Jerzak L."/>
            <person name="Wilharm G."/>
            <person name="Golke J."/>
            <person name="Busse H.J."/>
            <person name="Glaeser S.P."/>
        </authorList>
    </citation>
    <scope>NUCLEOTIDE SEQUENCE [LARGE SCALE GENOMIC DNA]</scope>
    <source>
        <strain evidence="5 6">119/4</strain>
    </source>
</reference>
<feature type="domain" description="HTH gntR-type" evidence="4">
    <location>
        <begin position="9"/>
        <end position="76"/>
    </location>
</feature>
<organism evidence="5 6">
    <name type="scientific">Falsigemmobacter intermedius</name>
    <dbReference type="NCBI Taxonomy" id="1553448"/>
    <lineage>
        <taxon>Bacteria</taxon>
        <taxon>Pseudomonadati</taxon>
        <taxon>Pseudomonadota</taxon>
        <taxon>Alphaproteobacteria</taxon>
        <taxon>Rhodobacterales</taxon>
        <taxon>Paracoccaceae</taxon>
        <taxon>Falsigemmobacter</taxon>
    </lineage>
</organism>
<dbReference type="RefSeq" id="WP_128489641.1">
    <property type="nucleotide sequence ID" value="NZ_JBHLXB010000001.1"/>
</dbReference>
<dbReference type="InterPro" id="IPR008920">
    <property type="entry name" value="TF_FadR/GntR_C"/>
</dbReference>
<dbReference type="GO" id="GO:0003700">
    <property type="term" value="F:DNA-binding transcription factor activity"/>
    <property type="evidence" value="ECO:0007669"/>
    <property type="project" value="InterPro"/>
</dbReference>
<name>A0A3S3WLL3_9RHOB</name>
<dbReference type="EMBL" id="SBLC01000016">
    <property type="protein sequence ID" value="RWY40449.1"/>
    <property type="molecule type" value="Genomic_DNA"/>
</dbReference>
<dbReference type="GO" id="GO:0003677">
    <property type="term" value="F:DNA binding"/>
    <property type="evidence" value="ECO:0007669"/>
    <property type="project" value="UniProtKB-KW"/>
</dbReference>
<evidence type="ECO:0000256" key="2">
    <source>
        <dbReference type="ARBA" id="ARBA00023125"/>
    </source>
</evidence>
<evidence type="ECO:0000313" key="5">
    <source>
        <dbReference type="EMBL" id="RWY40449.1"/>
    </source>
</evidence>
<comment type="caution">
    <text evidence="5">The sequence shown here is derived from an EMBL/GenBank/DDBJ whole genome shotgun (WGS) entry which is preliminary data.</text>
</comment>
<keyword evidence="2" id="KW-0238">DNA-binding</keyword>
<protein>
    <submittedName>
        <fullName evidence="5">GntR family transcriptional regulator</fullName>
    </submittedName>
</protein>
<dbReference type="Gene3D" id="1.20.120.530">
    <property type="entry name" value="GntR ligand-binding domain-like"/>
    <property type="match status" value="1"/>
</dbReference>
<dbReference type="PANTHER" id="PTHR43537">
    <property type="entry name" value="TRANSCRIPTIONAL REGULATOR, GNTR FAMILY"/>
    <property type="match status" value="1"/>
</dbReference>
<dbReference type="Proteomes" id="UP000287168">
    <property type="component" value="Unassembled WGS sequence"/>
</dbReference>
<dbReference type="Gene3D" id="1.10.10.10">
    <property type="entry name" value="Winged helix-like DNA-binding domain superfamily/Winged helix DNA-binding domain"/>
    <property type="match status" value="1"/>
</dbReference>
<dbReference type="OrthoDB" id="8638122at2"/>
<dbReference type="PROSITE" id="PS50949">
    <property type="entry name" value="HTH_GNTR"/>
    <property type="match status" value="1"/>
</dbReference>
<dbReference type="SMART" id="SM00895">
    <property type="entry name" value="FCD"/>
    <property type="match status" value="1"/>
</dbReference>
<gene>
    <name evidence="5" type="ORF">EP867_12320</name>
</gene>
<dbReference type="PANTHER" id="PTHR43537:SF49">
    <property type="entry name" value="TRANSCRIPTIONAL REGULATORY PROTEIN"/>
    <property type="match status" value="1"/>
</dbReference>
<evidence type="ECO:0000259" key="4">
    <source>
        <dbReference type="PROSITE" id="PS50949"/>
    </source>
</evidence>
<accession>A0A3S3WLL3</accession>
<dbReference type="SUPFAM" id="SSF48008">
    <property type="entry name" value="GntR ligand-binding domain-like"/>
    <property type="match status" value="1"/>
</dbReference>
<dbReference type="AlphaFoldDB" id="A0A3S3WLL3"/>
<proteinExistence type="predicted"/>
<dbReference type="Pfam" id="PF00392">
    <property type="entry name" value="GntR"/>
    <property type="match status" value="1"/>
</dbReference>
<dbReference type="SUPFAM" id="SSF46785">
    <property type="entry name" value="Winged helix' DNA-binding domain"/>
    <property type="match status" value="1"/>
</dbReference>
<keyword evidence="3" id="KW-0804">Transcription</keyword>
<dbReference type="SMART" id="SM00345">
    <property type="entry name" value="HTH_GNTR"/>
    <property type="match status" value="1"/>
</dbReference>
<dbReference type="Pfam" id="PF07729">
    <property type="entry name" value="FCD"/>
    <property type="match status" value="1"/>
</dbReference>
<dbReference type="InterPro" id="IPR036388">
    <property type="entry name" value="WH-like_DNA-bd_sf"/>
</dbReference>
<dbReference type="InterPro" id="IPR000524">
    <property type="entry name" value="Tscrpt_reg_HTH_GntR"/>
</dbReference>
<evidence type="ECO:0000256" key="1">
    <source>
        <dbReference type="ARBA" id="ARBA00023015"/>
    </source>
</evidence>
<dbReference type="InterPro" id="IPR036390">
    <property type="entry name" value="WH_DNA-bd_sf"/>
</dbReference>
<keyword evidence="6" id="KW-1185">Reference proteome</keyword>
<evidence type="ECO:0000256" key="3">
    <source>
        <dbReference type="ARBA" id="ARBA00023163"/>
    </source>
</evidence>
<keyword evidence="1" id="KW-0805">Transcription regulation</keyword>